<dbReference type="InterPro" id="IPR013783">
    <property type="entry name" value="Ig-like_fold"/>
</dbReference>
<gene>
    <name evidence="4" type="ORF">GWK48_06855</name>
</gene>
<organism evidence="4 5">
    <name type="scientific">Metallosphaera tengchongensis</name>
    <dbReference type="NCBI Taxonomy" id="1532350"/>
    <lineage>
        <taxon>Archaea</taxon>
        <taxon>Thermoproteota</taxon>
        <taxon>Thermoprotei</taxon>
        <taxon>Sulfolobales</taxon>
        <taxon>Sulfolobaceae</taxon>
        <taxon>Metallosphaera</taxon>
    </lineage>
</organism>
<dbReference type="Proteomes" id="UP000509301">
    <property type="component" value="Chromosome"/>
</dbReference>
<sequence>MSLTMRQNLAPLLLFVIIFSIIPISTIGSLASSSKPNYFNVTFVEQGLPSGTSWSVNFNGTVKNSTSNEITFSVQGPSYLHYSIPDVGKLIPTPSSGYVFVNSSTTVNVSFSPPFVKIVLGKPEAKLQSTGQVVSELQTGQTYEVGVEIQNQGNTNTLVTVNETIILNGRSVTSVTPLEGLAAGASTFLGFQWTPSQNGVYDFQVTVSATPNITESASSYLYVGQTPTTVTSYNVTFVEQGLPSGTSWSVNFNGTLKSSQSNQITFQAKNGTYNYEIGNVSYASRGILGYVPSLQAGKVTVNGSSVKVTVNFLSLIFNPTLTLSLVNSTKPTQIFGNTSYELSVNVTNLGNSSGHGYLLILAKQGNSTLINKAYNFSLGVKATKSFVLPLEVTSAQNVVITAYSYAQTPSGNVPINSTSITLTVLPKVTSVSTGTSSTTNTSTSPPTTHSNTTTTTTSPNTTTTTTPPTSNVTVTPSPKSSNFSVYLVLGIVVVIVVIALVVVLLRRK</sequence>
<evidence type="ECO:0000313" key="5">
    <source>
        <dbReference type="Proteomes" id="UP000509301"/>
    </source>
</evidence>
<evidence type="ECO:0000259" key="3">
    <source>
        <dbReference type="Pfam" id="PF07705"/>
    </source>
</evidence>
<dbReference type="Gene3D" id="2.60.40.10">
    <property type="entry name" value="Immunoglobulins"/>
    <property type="match status" value="1"/>
</dbReference>
<accession>A0A6N0NYF2</accession>
<dbReference type="OrthoDB" id="43976at2157"/>
<dbReference type="AlphaFoldDB" id="A0A6N0NYF2"/>
<dbReference type="KEGG" id="mten:GWK48_06855"/>
<evidence type="ECO:0000256" key="1">
    <source>
        <dbReference type="SAM" id="MobiDB-lite"/>
    </source>
</evidence>
<evidence type="ECO:0000313" key="4">
    <source>
        <dbReference type="EMBL" id="QKR00130.1"/>
    </source>
</evidence>
<feature type="domain" description="CARDB" evidence="3">
    <location>
        <begin position="132"/>
        <end position="217"/>
    </location>
</feature>
<dbReference type="EMBL" id="CP049074">
    <property type="protein sequence ID" value="QKR00130.1"/>
    <property type="molecule type" value="Genomic_DNA"/>
</dbReference>
<dbReference type="InterPro" id="IPR011635">
    <property type="entry name" value="CARDB"/>
</dbReference>
<keyword evidence="5" id="KW-1185">Reference proteome</keyword>
<keyword evidence="2" id="KW-1133">Transmembrane helix</keyword>
<evidence type="ECO:0000256" key="2">
    <source>
        <dbReference type="SAM" id="Phobius"/>
    </source>
</evidence>
<keyword evidence="2" id="KW-0472">Membrane</keyword>
<protein>
    <recommendedName>
        <fullName evidence="3">CARDB domain-containing protein</fullName>
    </recommendedName>
</protein>
<name>A0A6N0NYF2_9CREN</name>
<keyword evidence="2" id="KW-0812">Transmembrane</keyword>
<feature type="transmembrane region" description="Helical" evidence="2">
    <location>
        <begin position="12"/>
        <end position="31"/>
    </location>
</feature>
<proteinExistence type="predicted"/>
<feature type="transmembrane region" description="Helical" evidence="2">
    <location>
        <begin position="483"/>
        <end position="505"/>
    </location>
</feature>
<feature type="region of interest" description="Disordered" evidence="1">
    <location>
        <begin position="431"/>
        <end position="478"/>
    </location>
</feature>
<dbReference type="Pfam" id="PF07705">
    <property type="entry name" value="CARDB"/>
    <property type="match status" value="1"/>
</dbReference>
<reference evidence="4 5" key="1">
    <citation type="submission" date="2020-02" db="EMBL/GenBank/DDBJ databases">
        <title>Comparative genome analysis reveals the metabolism and evolution of the thermophilic archaeal genus Metallosphaera.</title>
        <authorList>
            <person name="Jiang C."/>
        </authorList>
    </citation>
    <scope>NUCLEOTIDE SEQUENCE [LARGE SCALE GENOMIC DNA]</scope>
    <source>
        <strain evidence="4 5">Ric-A</strain>
    </source>
</reference>